<comment type="caution">
    <text evidence="2">The sequence shown here is derived from an EMBL/GenBank/DDBJ whole genome shotgun (WGS) entry which is preliminary data.</text>
</comment>
<dbReference type="EMBL" id="JAOYFB010000036">
    <property type="protein sequence ID" value="KAK4019219.1"/>
    <property type="molecule type" value="Genomic_DNA"/>
</dbReference>
<feature type="compositionally biased region" description="Low complexity" evidence="1">
    <location>
        <begin position="51"/>
        <end position="64"/>
    </location>
</feature>
<sequence>MKAKDKMDYPTFGIPWSVFNQYHIRGYADDSGSVCGSSTTSSPPLSPMSPSPSLASSNDSDNALLLSLEEPAQKKTNKSEYIGASDAVAVKTNGCNQFPLQGRARCENVFDEAEKQE</sequence>
<reference evidence="2 3" key="1">
    <citation type="journal article" date="2023" name="Nucleic Acids Res.">
        <title>The hologenome of Daphnia magna reveals possible DNA methylation and microbiome-mediated evolution of the host genome.</title>
        <authorList>
            <person name="Chaturvedi A."/>
            <person name="Li X."/>
            <person name="Dhandapani V."/>
            <person name="Marshall H."/>
            <person name="Kissane S."/>
            <person name="Cuenca-Cambronero M."/>
            <person name="Asole G."/>
            <person name="Calvet F."/>
            <person name="Ruiz-Romero M."/>
            <person name="Marangio P."/>
            <person name="Guigo R."/>
            <person name="Rago D."/>
            <person name="Mirbahai L."/>
            <person name="Eastwood N."/>
            <person name="Colbourne J.K."/>
            <person name="Zhou J."/>
            <person name="Mallon E."/>
            <person name="Orsini L."/>
        </authorList>
    </citation>
    <scope>NUCLEOTIDE SEQUENCE [LARGE SCALE GENOMIC DNA]</scope>
    <source>
        <strain evidence="2">LRV0_1</strain>
    </source>
</reference>
<dbReference type="Proteomes" id="UP001234178">
    <property type="component" value="Unassembled WGS sequence"/>
</dbReference>
<organism evidence="2 3">
    <name type="scientific">Daphnia magna</name>
    <dbReference type="NCBI Taxonomy" id="35525"/>
    <lineage>
        <taxon>Eukaryota</taxon>
        <taxon>Metazoa</taxon>
        <taxon>Ecdysozoa</taxon>
        <taxon>Arthropoda</taxon>
        <taxon>Crustacea</taxon>
        <taxon>Branchiopoda</taxon>
        <taxon>Diplostraca</taxon>
        <taxon>Cladocera</taxon>
        <taxon>Anomopoda</taxon>
        <taxon>Daphniidae</taxon>
        <taxon>Daphnia</taxon>
    </lineage>
</organism>
<evidence type="ECO:0000256" key="1">
    <source>
        <dbReference type="SAM" id="MobiDB-lite"/>
    </source>
</evidence>
<evidence type="ECO:0000313" key="3">
    <source>
        <dbReference type="Proteomes" id="UP001234178"/>
    </source>
</evidence>
<name>A0ABR0A227_9CRUS</name>
<feature type="compositionally biased region" description="Low complexity" evidence="1">
    <location>
        <begin position="31"/>
        <end position="43"/>
    </location>
</feature>
<accession>A0ABR0A227</accession>
<proteinExistence type="predicted"/>
<protein>
    <submittedName>
        <fullName evidence="2">Uncharacterized protein</fullName>
    </submittedName>
</protein>
<evidence type="ECO:0000313" key="2">
    <source>
        <dbReference type="EMBL" id="KAK4019219.1"/>
    </source>
</evidence>
<gene>
    <name evidence="2" type="ORF">OUZ56_001245</name>
</gene>
<keyword evidence="3" id="KW-1185">Reference proteome</keyword>
<feature type="region of interest" description="Disordered" evidence="1">
    <location>
        <begin position="31"/>
        <end position="64"/>
    </location>
</feature>